<dbReference type="EMBL" id="JACLCP010000001">
    <property type="protein sequence ID" value="MBC2844825.1"/>
    <property type="molecule type" value="Genomic_DNA"/>
</dbReference>
<reference evidence="1" key="1">
    <citation type="submission" date="2020-08" db="EMBL/GenBank/DDBJ databases">
        <title>Winogradskyella ouciana sp. nov., isolated from the hadal seawater of the Mariana Trench.</title>
        <authorList>
            <person name="He X."/>
        </authorList>
    </citation>
    <scope>NUCLEOTIDE SEQUENCE [LARGE SCALE GENOMIC DNA]</scope>
    <source>
        <strain evidence="1">KCTC 52348</strain>
    </source>
</reference>
<dbReference type="Proteomes" id="UP000533900">
    <property type="component" value="Unassembled WGS sequence"/>
</dbReference>
<dbReference type="AlphaFoldDB" id="A0A842IQ47"/>
<dbReference type="InterPro" id="IPR016181">
    <property type="entry name" value="Acyl_CoA_acyltransferase"/>
</dbReference>
<keyword evidence="2" id="KW-1185">Reference proteome</keyword>
<accession>A0A842IQ47</accession>
<protein>
    <submittedName>
        <fullName evidence="1">FemAB family protein</fullName>
    </submittedName>
</protein>
<evidence type="ECO:0000313" key="2">
    <source>
        <dbReference type="Proteomes" id="UP000533900"/>
    </source>
</evidence>
<gene>
    <name evidence="1" type="ORF">H7F21_06940</name>
</gene>
<proteinExistence type="predicted"/>
<sequence>MIIEIRKYTQDDHSVWDKFLLNAQQASFLFHRNFMDYHSDRFQDFSLMIYEDDELVAVLPANKIDDEVFSHLGLTYGGIIINGDSEITNMEKIIDAVANFLKQKDIKALYIKNLPQFYYNDGIDILEIPLTNKNAEVYRTDKVLAIDYSKPFAIHKTKLKNYRKNHAKGFVIQETDDFSLFWNMVLVPRLKEKHKATPVHNLEEITLLRSRFPNHVRQFNIYLNDDILAGITIFDKGPIVKSQYGATTNKGEKERALEYLFLHLIYKYKGSEKNFFSMGTVTENNELGYNKGLLKQKEELGCEVYSQDFYKLEL</sequence>
<dbReference type="SUPFAM" id="SSF55729">
    <property type="entry name" value="Acyl-CoA N-acyltransferases (Nat)"/>
    <property type="match status" value="1"/>
</dbReference>
<name>A0A842IQ47_9FLAO</name>
<dbReference type="Gene3D" id="3.40.630.30">
    <property type="match status" value="1"/>
</dbReference>
<organism evidence="1 2">
    <name type="scientific">Winogradskyella flava</name>
    <dbReference type="NCBI Taxonomy" id="1884876"/>
    <lineage>
        <taxon>Bacteria</taxon>
        <taxon>Pseudomonadati</taxon>
        <taxon>Bacteroidota</taxon>
        <taxon>Flavobacteriia</taxon>
        <taxon>Flavobacteriales</taxon>
        <taxon>Flavobacteriaceae</taxon>
        <taxon>Winogradskyella</taxon>
    </lineage>
</organism>
<evidence type="ECO:0000313" key="1">
    <source>
        <dbReference type="EMBL" id="MBC2844825.1"/>
    </source>
</evidence>
<comment type="caution">
    <text evidence="1">The sequence shown here is derived from an EMBL/GenBank/DDBJ whole genome shotgun (WGS) entry which is preliminary data.</text>
</comment>